<sequence>MEKEVLVFNGGGGGGDGTDCEDCSCYDAIVIGSGYGGSVAACRMARAGIKVCLIEKGRRWESQDFPTQPLKFVMSAIRMNLGGIKFGAKDALFQIHEQGDSVAVTACGLGGGSLINAGVMASTPLRARRNPKWPKEWDKDWELCEATASTMLGSQSAPIEFSNAQVMNNIVEEEIEESFRSSINLSINFESSSQGKRSCLACGNCLSGCPYNAKNSTDKNYLASAIKSGCEIKTQCQVQYIAENLEEGCNKEGSNGEKPRKRWRVFLNDIDYISSDFVIISGGVLGTAEILFKSQNRGLTVSERLGHGFGCNGNNVAYVDGSPAPLNAFGLDKTQFSKIPYQERPGPSISSSYTSSLGFSIQTAVVPVSFPKLLFKGIWTFGWPTESWFSQSIIDKLKQIFSYKNSQGMILNTVGFDENNGRITFDEDAERISFTPPQDPLLARKIQGFQKLSKRLGGSLFMSKYRSTSVHLLGGCSVAADNTNGVCNHYGQVFDPSLPEMVHPGLYICDASLIPCSIGINPCLTIATIAEHVSRHLVQDILTYKNSLRQRQLPNPNFLLNVDKCAKEVEHEIPTRKCLSMDEKLEENPTGTVVIWETMRGYISGMPCTAYLRMKMNSKRKKRVYEQNQAIGEAEDFLLKGKIGGYVIFEALEKSKLYIIDGVVDMCRVDDRTPYTQYMHYHLILASASGSKYILEGQKIMNPFLLGAYAWRESTTLHVTLRRVHQSSSAENVDLKGQLHISFMELLRSIMSLSGNKRQRFVYLLSQSLLRTYVLQVPRGRHWDPSPGNLNEQAYPPCIFHEIQTEDGVTISCRQWKCSQSGRSEVERRKNPVLLINGYSIESYCLPTEPKDLVRSLLEEGYETWLLEARLHPRHPSNDFTIEDIGKFDIPAAIKKMQEPDKPSVRIHVIAHCVGGLAIHIALMGGHISADNIASLCCSNSSMFFKLNASSLFKMKLPIVPIAMAILGKDTILPLIKPSKVNLRQKALKCIARLIPCYQRCTYDECTVVSGIFGSSFWHENLSASMHHWFYKTSVSRLPMSAFPHLRKICNAGFIVDSDGQNKYLIHPERMAVPTLYISGGRTLLVTPETSFLANQYMRLHQSGLRHTRVVVDGFGHLDLLVGEESYKKVFPHILSHIGLVEQGRHVVTGAKESKYCKEALSWSDDPFEDRKRGVHIRTFNGKYFSAEILPSVFLLMHLV</sequence>
<gene>
    <name evidence="16" type="ORF">Sjap_001120</name>
</gene>
<dbReference type="PROSITE" id="PS51379">
    <property type="entry name" value="4FE4S_FER_2"/>
    <property type="match status" value="1"/>
</dbReference>
<keyword evidence="5" id="KW-0560">Oxidoreductase</keyword>
<dbReference type="Proteomes" id="UP001417504">
    <property type="component" value="Unassembled WGS sequence"/>
</dbReference>
<organism evidence="16 17">
    <name type="scientific">Stephania japonica</name>
    <dbReference type="NCBI Taxonomy" id="461633"/>
    <lineage>
        <taxon>Eukaryota</taxon>
        <taxon>Viridiplantae</taxon>
        <taxon>Streptophyta</taxon>
        <taxon>Embryophyta</taxon>
        <taxon>Tracheophyta</taxon>
        <taxon>Spermatophyta</taxon>
        <taxon>Magnoliopsida</taxon>
        <taxon>Ranunculales</taxon>
        <taxon>Menispermaceae</taxon>
        <taxon>Menispermoideae</taxon>
        <taxon>Cissampelideae</taxon>
        <taxon>Stephania</taxon>
    </lineage>
</organism>
<comment type="cofactor">
    <cofactor evidence="1">
        <name>FAD</name>
        <dbReference type="ChEBI" id="CHEBI:57692"/>
    </cofactor>
</comment>
<comment type="pathway">
    <text evidence="11">Steroid metabolism; cholesterol degradation.</text>
</comment>
<evidence type="ECO:0000256" key="6">
    <source>
        <dbReference type="ARBA" id="ARBA00023098"/>
    </source>
</evidence>
<dbReference type="EMBL" id="JBBNAE010000001">
    <property type="protein sequence ID" value="KAK9153640.1"/>
    <property type="molecule type" value="Genomic_DNA"/>
</dbReference>
<evidence type="ECO:0000256" key="9">
    <source>
        <dbReference type="ARBA" id="ARBA00023235"/>
    </source>
</evidence>
<keyword evidence="7" id="KW-1207">Sterol metabolism</keyword>
<evidence type="ECO:0000256" key="4">
    <source>
        <dbReference type="ARBA" id="ARBA00022827"/>
    </source>
</evidence>
<dbReference type="PROSITE" id="PS00198">
    <property type="entry name" value="4FE4S_FER_1"/>
    <property type="match status" value="1"/>
</dbReference>
<dbReference type="InterPro" id="IPR007867">
    <property type="entry name" value="GMC_OxRtase_C"/>
</dbReference>
<dbReference type="GO" id="GO:0050660">
    <property type="term" value="F:flavin adenine dinucleotide binding"/>
    <property type="evidence" value="ECO:0007669"/>
    <property type="project" value="InterPro"/>
</dbReference>
<comment type="caution">
    <text evidence="16">The sequence shown here is derived from an EMBL/GenBank/DDBJ whole genome shotgun (WGS) entry which is preliminary data.</text>
</comment>
<keyword evidence="9" id="KW-0413">Isomerase</keyword>
<keyword evidence="17" id="KW-1185">Reference proteome</keyword>
<name>A0AAP0PT13_9MAGN</name>
<dbReference type="GO" id="GO:0004769">
    <property type="term" value="F:steroid Delta-isomerase activity"/>
    <property type="evidence" value="ECO:0007669"/>
    <property type="project" value="UniProtKB-EC"/>
</dbReference>
<dbReference type="InterPro" id="IPR036188">
    <property type="entry name" value="FAD/NAD-bd_sf"/>
</dbReference>
<evidence type="ECO:0000256" key="5">
    <source>
        <dbReference type="ARBA" id="ARBA00023002"/>
    </source>
</evidence>
<keyword evidence="3" id="KW-0285">Flavoprotein</keyword>
<reference evidence="16 17" key="1">
    <citation type="submission" date="2024-01" db="EMBL/GenBank/DDBJ databases">
        <title>Genome assemblies of Stephania.</title>
        <authorList>
            <person name="Yang L."/>
        </authorList>
    </citation>
    <scope>NUCLEOTIDE SEQUENCE [LARGE SCALE GENOMIC DNA]</scope>
    <source>
        <strain evidence="16">QJT</strain>
        <tissue evidence="16">Leaf</tissue>
    </source>
</reference>
<dbReference type="Gene3D" id="3.50.50.60">
    <property type="entry name" value="FAD/NAD(P)-binding domain"/>
    <property type="match status" value="3"/>
</dbReference>
<dbReference type="SUPFAM" id="SSF51905">
    <property type="entry name" value="FAD/NAD(P)-binding domain"/>
    <property type="match status" value="1"/>
</dbReference>
<proteinExistence type="predicted"/>
<evidence type="ECO:0000256" key="1">
    <source>
        <dbReference type="ARBA" id="ARBA00001974"/>
    </source>
</evidence>
<evidence type="ECO:0000256" key="7">
    <source>
        <dbReference type="ARBA" id="ARBA00023166"/>
    </source>
</evidence>
<keyword evidence="2" id="KW-0153">Cholesterol metabolism</keyword>
<evidence type="ECO:0000256" key="14">
    <source>
        <dbReference type="ARBA" id="ARBA00049778"/>
    </source>
</evidence>
<keyword evidence="8" id="KW-0753">Steroid metabolism</keyword>
<dbReference type="GO" id="GO:0016995">
    <property type="term" value="F:cholesterol oxidase activity"/>
    <property type="evidence" value="ECO:0007669"/>
    <property type="project" value="UniProtKB-EC"/>
</dbReference>
<protein>
    <recommendedName>
        <fullName evidence="13">Cholesterol oxidase</fullName>
        <ecNumber evidence="12">1.1.3.6</ecNumber>
        <ecNumber evidence="10">5.3.3.1</ecNumber>
    </recommendedName>
    <alternativeName>
        <fullName evidence="14">Cholesterol isomerase</fullName>
    </alternativeName>
</protein>
<dbReference type="Pfam" id="PF05199">
    <property type="entry name" value="GMC_oxred_C"/>
    <property type="match status" value="1"/>
</dbReference>
<dbReference type="EC" id="5.3.3.1" evidence="10"/>
<evidence type="ECO:0000256" key="11">
    <source>
        <dbReference type="ARBA" id="ARBA00049645"/>
    </source>
</evidence>
<dbReference type="SUPFAM" id="SSF53474">
    <property type="entry name" value="alpha/beta-Hydrolases"/>
    <property type="match status" value="1"/>
</dbReference>
<dbReference type="InterPro" id="IPR029058">
    <property type="entry name" value="AB_hydrolase_fold"/>
</dbReference>
<dbReference type="InterPro" id="IPR000172">
    <property type="entry name" value="GMC_OxRdtase_N"/>
</dbReference>
<dbReference type="Gene3D" id="3.40.50.1820">
    <property type="entry name" value="alpha/beta hydrolase"/>
    <property type="match status" value="1"/>
</dbReference>
<evidence type="ECO:0000256" key="10">
    <source>
        <dbReference type="ARBA" id="ARBA00038856"/>
    </source>
</evidence>
<evidence type="ECO:0000256" key="12">
    <source>
        <dbReference type="ARBA" id="ARBA00049723"/>
    </source>
</evidence>
<dbReference type="GO" id="GO:0008203">
    <property type="term" value="P:cholesterol metabolic process"/>
    <property type="evidence" value="ECO:0007669"/>
    <property type="project" value="UniProtKB-KW"/>
</dbReference>
<evidence type="ECO:0000313" key="17">
    <source>
        <dbReference type="Proteomes" id="UP001417504"/>
    </source>
</evidence>
<dbReference type="EC" id="1.1.3.6" evidence="12"/>
<keyword evidence="4" id="KW-0274">FAD</keyword>
<keyword evidence="6" id="KW-0443">Lipid metabolism</keyword>
<evidence type="ECO:0000259" key="15">
    <source>
        <dbReference type="PROSITE" id="PS51379"/>
    </source>
</evidence>
<dbReference type="PANTHER" id="PTHR47470">
    <property type="entry name" value="CHOLESTEROL OXIDASE"/>
    <property type="match status" value="1"/>
</dbReference>
<dbReference type="AlphaFoldDB" id="A0AAP0PT13"/>
<dbReference type="Pfam" id="PF00732">
    <property type="entry name" value="GMC_oxred_N"/>
    <property type="match status" value="1"/>
</dbReference>
<dbReference type="InterPro" id="IPR017896">
    <property type="entry name" value="4Fe4S_Fe-S-bd"/>
</dbReference>
<dbReference type="InterPro" id="IPR052542">
    <property type="entry name" value="Cholesterol_Oxidase"/>
</dbReference>
<evidence type="ECO:0000256" key="2">
    <source>
        <dbReference type="ARBA" id="ARBA00022548"/>
    </source>
</evidence>
<evidence type="ECO:0000256" key="8">
    <source>
        <dbReference type="ARBA" id="ARBA00023221"/>
    </source>
</evidence>
<evidence type="ECO:0000256" key="13">
    <source>
        <dbReference type="ARBA" id="ARBA00049744"/>
    </source>
</evidence>
<feature type="domain" description="4Fe-4S ferredoxin-type" evidence="15">
    <location>
        <begin position="190"/>
        <end position="219"/>
    </location>
</feature>
<evidence type="ECO:0000313" key="16">
    <source>
        <dbReference type="EMBL" id="KAK9153640.1"/>
    </source>
</evidence>
<dbReference type="InterPro" id="IPR017900">
    <property type="entry name" value="4Fe4S_Fe_S_CS"/>
</dbReference>
<accession>A0AAP0PT13</accession>
<dbReference type="PANTHER" id="PTHR47470:SF1">
    <property type="entry name" value="FAD-DEPENDENT OXIDOREDUCTASE 2 FAD BINDING DOMAIN-CONTAINING PROTEIN"/>
    <property type="match status" value="1"/>
</dbReference>
<evidence type="ECO:0000256" key="3">
    <source>
        <dbReference type="ARBA" id="ARBA00022630"/>
    </source>
</evidence>